<accession>A0A2V1JX92</accession>
<organism evidence="1 2">
    <name type="scientific">Corticimicrobacter populi</name>
    <dbReference type="NCBI Taxonomy" id="2175229"/>
    <lineage>
        <taxon>Bacteria</taxon>
        <taxon>Pseudomonadati</taxon>
        <taxon>Pseudomonadota</taxon>
        <taxon>Betaproteobacteria</taxon>
        <taxon>Burkholderiales</taxon>
        <taxon>Alcaligenaceae</taxon>
        <taxon>Corticimicrobacter</taxon>
    </lineage>
</organism>
<evidence type="ECO:0000313" key="2">
    <source>
        <dbReference type="Proteomes" id="UP000245212"/>
    </source>
</evidence>
<evidence type="ECO:0000313" key="1">
    <source>
        <dbReference type="EMBL" id="PWF23090.1"/>
    </source>
</evidence>
<gene>
    <name evidence="1" type="ORF">DD235_08810</name>
</gene>
<comment type="caution">
    <text evidence="1">The sequence shown here is derived from an EMBL/GenBank/DDBJ whole genome shotgun (WGS) entry which is preliminary data.</text>
</comment>
<proteinExistence type="predicted"/>
<reference evidence="2" key="1">
    <citation type="submission" date="2018-05" db="EMBL/GenBank/DDBJ databases">
        <authorList>
            <person name="Li Y."/>
        </authorList>
    </citation>
    <scope>NUCLEOTIDE SEQUENCE [LARGE SCALE GENOMIC DNA]</scope>
    <source>
        <strain evidence="2">3d-2-2</strain>
    </source>
</reference>
<dbReference type="Proteomes" id="UP000245212">
    <property type="component" value="Unassembled WGS sequence"/>
</dbReference>
<dbReference type="InterPro" id="IPR021430">
    <property type="entry name" value="DUF3079"/>
</dbReference>
<dbReference type="Pfam" id="PF11278">
    <property type="entry name" value="DUF3079"/>
    <property type="match status" value="1"/>
</dbReference>
<dbReference type="AlphaFoldDB" id="A0A2V1JX92"/>
<sequence>MAKKFPLNPKHPERVCWGCDMYCPVDATKCGNGSNRTQHPSEVLGEDWYLVGDWDLDIPPPEQPSTASDK</sequence>
<dbReference type="EMBL" id="QETA01000003">
    <property type="protein sequence ID" value="PWF23090.1"/>
    <property type="molecule type" value="Genomic_DNA"/>
</dbReference>
<name>A0A2V1JX92_9BURK</name>
<dbReference type="RefSeq" id="WP_109061704.1">
    <property type="nucleotide sequence ID" value="NZ_QETA01000003.1"/>
</dbReference>
<protein>
    <submittedName>
        <fullName evidence="1">DUF3079 domain-containing protein</fullName>
    </submittedName>
</protein>
<keyword evidence="2" id="KW-1185">Reference proteome</keyword>